<dbReference type="InterPro" id="IPR035925">
    <property type="entry name" value="BSD_dom_sf"/>
</dbReference>
<feature type="region of interest" description="Disordered" evidence="1">
    <location>
        <begin position="365"/>
        <end position="458"/>
    </location>
</feature>
<dbReference type="SUPFAM" id="SSF140383">
    <property type="entry name" value="BSD domain-like"/>
    <property type="match status" value="1"/>
</dbReference>
<feature type="region of interest" description="Disordered" evidence="1">
    <location>
        <begin position="71"/>
        <end position="116"/>
    </location>
</feature>
<dbReference type="Gene3D" id="1.10.3970.10">
    <property type="entry name" value="BSD domain"/>
    <property type="match status" value="1"/>
</dbReference>
<feature type="compositionally biased region" description="Acidic residues" evidence="1">
    <location>
        <begin position="449"/>
        <end position="458"/>
    </location>
</feature>
<protein>
    <recommendedName>
        <fullName evidence="2">BSD domain-containing protein</fullName>
    </recommendedName>
</protein>
<evidence type="ECO:0000259" key="2">
    <source>
        <dbReference type="PROSITE" id="PS50858"/>
    </source>
</evidence>
<feature type="domain" description="BSD" evidence="2">
    <location>
        <begin position="314"/>
        <end position="348"/>
    </location>
</feature>
<dbReference type="Pfam" id="PF03909">
    <property type="entry name" value="BSD"/>
    <property type="match status" value="1"/>
</dbReference>
<evidence type="ECO:0000313" key="4">
    <source>
        <dbReference type="Proteomes" id="UP001142393"/>
    </source>
</evidence>
<accession>A0A9W8P845</accession>
<sequence length="458" mass="50092">MSYLDPYDVTAGTATPPVQTEQSLNDEVSQVIGQLGRFWGGFKKQSQTAFEVARKDLTEVVTQAQKELHKFTGDASDEAQTSSTPHSDEPQPRSSSETLKPDVTPSAENEGTSTSTTSIQTLFTRLQSSLPPNVVSTVQANLPDSLKHISESTDFAQLRTTLTSEFQRLQGVTRAQAEEYVHKSEVLLRDAMKEAGEVLRDAVKVLPPDEAASSSNDTGLIWDGSDMWMLPSDSGDLPVSGKGKGNSHNAVATRAEALLRRLKSDPSILKHNPEVDGGVKEAYLEWITSNVESMDGGIESTHWTSKIDETLKSEDGKTLQSTLDSLVPSELSRDEFWKRYFFRVHQIQAEEDKRKVLLQGTMENEDDFSWEDDEADDGSASTLPKDDETPKVQPSDSDPAANKSSAPSSHLNTPANTSPRVSSEESYDVVSGNVSASGEKEDEKKAVEESSDGDSDWE</sequence>
<dbReference type="Proteomes" id="UP001142393">
    <property type="component" value="Unassembled WGS sequence"/>
</dbReference>
<organism evidence="3 4">
    <name type="scientific">Lentinula detonsa</name>
    <dbReference type="NCBI Taxonomy" id="2804962"/>
    <lineage>
        <taxon>Eukaryota</taxon>
        <taxon>Fungi</taxon>
        <taxon>Dikarya</taxon>
        <taxon>Basidiomycota</taxon>
        <taxon>Agaricomycotina</taxon>
        <taxon>Agaricomycetes</taxon>
        <taxon>Agaricomycetidae</taxon>
        <taxon>Agaricales</taxon>
        <taxon>Marasmiineae</taxon>
        <taxon>Omphalotaceae</taxon>
        <taxon>Lentinula</taxon>
    </lineage>
</organism>
<gene>
    <name evidence="3" type="ORF">DFH05DRAFT_1474739</name>
</gene>
<reference evidence="3 4" key="1">
    <citation type="journal article" date="2023" name="Proc. Natl. Acad. Sci. U.S.A.">
        <title>A global phylogenomic analysis of the shiitake genus Lentinula.</title>
        <authorList>
            <person name="Sierra-Patev S."/>
            <person name="Min B."/>
            <person name="Naranjo-Ortiz M."/>
            <person name="Looney B."/>
            <person name="Konkel Z."/>
            <person name="Slot J.C."/>
            <person name="Sakamoto Y."/>
            <person name="Steenwyk J.L."/>
            <person name="Rokas A."/>
            <person name="Carro J."/>
            <person name="Camarero S."/>
            <person name="Ferreira P."/>
            <person name="Molpeceres G."/>
            <person name="Ruiz-Duenas F.J."/>
            <person name="Serrano A."/>
            <person name="Henrissat B."/>
            <person name="Drula E."/>
            <person name="Hughes K.W."/>
            <person name="Mata J.L."/>
            <person name="Ishikawa N.K."/>
            <person name="Vargas-Isla R."/>
            <person name="Ushijima S."/>
            <person name="Smith C.A."/>
            <person name="Donoghue J."/>
            <person name="Ahrendt S."/>
            <person name="Andreopoulos W."/>
            <person name="He G."/>
            <person name="LaButti K."/>
            <person name="Lipzen A."/>
            <person name="Ng V."/>
            <person name="Riley R."/>
            <person name="Sandor L."/>
            <person name="Barry K."/>
            <person name="Martinez A.T."/>
            <person name="Xiao Y."/>
            <person name="Gibbons J.G."/>
            <person name="Terashima K."/>
            <person name="Grigoriev I.V."/>
            <person name="Hibbett D."/>
        </authorList>
    </citation>
    <scope>NUCLEOTIDE SEQUENCE [LARGE SCALE GENOMIC DNA]</scope>
    <source>
        <strain evidence="3 4">TFB7810</strain>
    </source>
</reference>
<feature type="compositionally biased region" description="Basic and acidic residues" evidence="1">
    <location>
        <begin position="438"/>
        <end position="448"/>
    </location>
</feature>
<dbReference type="AlphaFoldDB" id="A0A9W8P845"/>
<evidence type="ECO:0000313" key="3">
    <source>
        <dbReference type="EMBL" id="KAJ3748908.1"/>
    </source>
</evidence>
<dbReference type="InterPro" id="IPR051494">
    <property type="entry name" value="BSD_domain-containing"/>
</dbReference>
<feature type="compositionally biased region" description="Polar residues" evidence="1">
    <location>
        <begin position="12"/>
        <end position="24"/>
    </location>
</feature>
<feature type="compositionally biased region" description="Polar residues" evidence="1">
    <location>
        <begin position="106"/>
        <end position="116"/>
    </location>
</feature>
<feature type="region of interest" description="Disordered" evidence="1">
    <location>
        <begin position="1"/>
        <end position="24"/>
    </location>
</feature>
<dbReference type="InterPro" id="IPR005607">
    <property type="entry name" value="BSD_dom"/>
</dbReference>
<feature type="compositionally biased region" description="Polar residues" evidence="1">
    <location>
        <begin position="392"/>
        <end position="421"/>
    </location>
</feature>
<dbReference type="PANTHER" id="PTHR16019">
    <property type="entry name" value="SYNAPSE-ASSOCIATED PROTEIN"/>
    <property type="match status" value="1"/>
</dbReference>
<dbReference type="PANTHER" id="PTHR16019:SF5">
    <property type="entry name" value="BSD DOMAIN-CONTAINING PROTEIN 1"/>
    <property type="match status" value="1"/>
</dbReference>
<dbReference type="PROSITE" id="PS50858">
    <property type="entry name" value="BSD"/>
    <property type="match status" value="1"/>
</dbReference>
<keyword evidence="4" id="KW-1185">Reference proteome</keyword>
<dbReference type="EMBL" id="JANVFU010000002">
    <property type="protein sequence ID" value="KAJ3748908.1"/>
    <property type="molecule type" value="Genomic_DNA"/>
</dbReference>
<proteinExistence type="predicted"/>
<dbReference type="GO" id="GO:0005737">
    <property type="term" value="C:cytoplasm"/>
    <property type="evidence" value="ECO:0007669"/>
    <property type="project" value="TreeGrafter"/>
</dbReference>
<name>A0A9W8P845_9AGAR</name>
<evidence type="ECO:0000256" key="1">
    <source>
        <dbReference type="SAM" id="MobiDB-lite"/>
    </source>
</evidence>
<comment type="caution">
    <text evidence="3">The sequence shown here is derived from an EMBL/GenBank/DDBJ whole genome shotgun (WGS) entry which is preliminary data.</text>
</comment>
<feature type="compositionally biased region" description="Acidic residues" evidence="1">
    <location>
        <begin position="365"/>
        <end position="377"/>
    </location>
</feature>